<dbReference type="PANTHER" id="PTHR37984:SF5">
    <property type="entry name" value="PROTEIN NYNRIN-LIKE"/>
    <property type="match status" value="1"/>
</dbReference>
<evidence type="ECO:0000313" key="6">
    <source>
        <dbReference type="Proteomes" id="UP001307889"/>
    </source>
</evidence>
<dbReference type="PROSITE" id="PS50994">
    <property type="entry name" value="INTEGRASE"/>
    <property type="match status" value="1"/>
</dbReference>
<dbReference type="InterPro" id="IPR041577">
    <property type="entry name" value="RT_RNaseH_2"/>
</dbReference>
<keyword evidence="2" id="KW-0511">Multifunctional enzyme</keyword>
<dbReference type="CDD" id="cd09274">
    <property type="entry name" value="RNase_HI_RT_Ty3"/>
    <property type="match status" value="1"/>
</dbReference>
<dbReference type="InterPro" id="IPR041588">
    <property type="entry name" value="Integrase_H2C2"/>
</dbReference>
<dbReference type="Proteomes" id="UP001307889">
    <property type="component" value="Chromosome 1"/>
</dbReference>
<dbReference type="Pfam" id="PF17919">
    <property type="entry name" value="RT_RNaseH_2"/>
    <property type="match status" value="1"/>
</dbReference>
<feature type="compositionally biased region" description="Polar residues" evidence="3">
    <location>
        <begin position="1275"/>
        <end position="1288"/>
    </location>
</feature>
<dbReference type="Pfam" id="PF17921">
    <property type="entry name" value="Integrase_H2C2"/>
    <property type="match status" value="1"/>
</dbReference>
<dbReference type="InterPro" id="IPR050951">
    <property type="entry name" value="Retrovirus_Pol_polyprotein"/>
</dbReference>
<dbReference type="InterPro" id="IPR000477">
    <property type="entry name" value="RT_dom"/>
</dbReference>
<accession>A0ABN7A753</accession>
<dbReference type="InterPro" id="IPR043502">
    <property type="entry name" value="DNA/RNA_pol_sf"/>
</dbReference>
<feature type="domain" description="Integrase catalytic" evidence="4">
    <location>
        <begin position="1033"/>
        <end position="1190"/>
    </location>
</feature>
<reference evidence="5 6" key="1">
    <citation type="submission" date="2023-09" db="EMBL/GenBank/DDBJ databases">
        <title>Nesidiocoris tenuis whole genome shotgun sequence.</title>
        <authorList>
            <person name="Shibata T."/>
            <person name="Shimoda M."/>
            <person name="Kobayashi T."/>
            <person name="Uehara T."/>
        </authorList>
    </citation>
    <scope>NUCLEOTIDE SEQUENCE [LARGE SCALE GENOMIC DNA]</scope>
    <source>
        <strain evidence="5 6">Japan</strain>
    </source>
</reference>
<evidence type="ECO:0000256" key="3">
    <source>
        <dbReference type="SAM" id="MobiDB-lite"/>
    </source>
</evidence>
<dbReference type="SUPFAM" id="SSF56672">
    <property type="entry name" value="DNA/RNA polymerases"/>
    <property type="match status" value="1"/>
</dbReference>
<evidence type="ECO:0000256" key="1">
    <source>
        <dbReference type="ARBA" id="ARBA00012493"/>
    </source>
</evidence>
<organism evidence="5 6">
    <name type="scientific">Nesidiocoris tenuis</name>
    <dbReference type="NCBI Taxonomy" id="355587"/>
    <lineage>
        <taxon>Eukaryota</taxon>
        <taxon>Metazoa</taxon>
        <taxon>Ecdysozoa</taxon>
        <taxon>Arthropoda</taxon>
        <taxon>Hexapoda</taxon>
        <taxon>Insecta</taxon>
        <taxon>Pterygota</taxon>
        <taxon>Neoptera</taxon>
        <taxon>Paraneoptera</taxon>
        <taxon>Hemiptera</taxon>
        <taxon>Heteroptera</taxon>
        <taxon>Panheteroptera</taxon>
        <taxon>Cimicomorpha</taxon>
        <taxon>Miridae</taxon>
        <taxon>Dicyphina</taxon>
        <taxon>Nesidiocoris</taxon>
    </lineage>
</organism>
<dbReference type="EC" id="2.7.7.49" evidence="1"/>
<dbReference type="Pfam" id="PF00078">
    <property type="entry name" value="RVT_1"/>
    <property type="match status" value="1"/>
</dbReference>
<dbReference type="Pfam" id="PF00665">
    <property type="entry name" value="rve"/>
    <property type="match status" value="1"/>
</dbReference>
<protein>
    <recommendedName>
        <fullName evidence="1">RNA-directed DNA polymerase</fullName>
        <ecNumber evidence="1">2.7.7.49</ecNumber>
    </recommendedName>
</protein>
<feature type="compositionally biased region" description="Polar residues" evidence="3">
    <location>
        <begin position="1337"/>
        <end position="1347"/>
    </location>
</feature>
<dbReference type="InterPro" id="IPR012337">
    <property type="entry name" value="RNaseH-like_sf"/>
</dbReference>
<proteinExistence type="predicted"/>
<evidence type="ECO:0000259" key="4">
    <source>
        <dbReference type="PROSITE" id="PS50994"/>
    </source>
</evidence>
<dbReference type="SUPFAM" id="SSF53098">
    <property type="entry name" value="Ribonuclease H-like"/>
    <property type="match status" value="1"/>
</dbReference>
<name>A0ABN7A753_9HEMI</name>
<evidence type="ECO:0000256" key="2">
    <source>
        <dbReference type="ARBA" id="ARBA00023268"/>
    </source>
</evidence>
<gene>
    <name evidence="5" type="ORF">NTJ_00899</name>
</gene>
<sequence>MSQPLQPPPMALHPQLPPPTLFEIEKGSFKFFRKRTENIFKTYFASDDATRKAYFLACLGDQTYSLLQSLCVPHDPEDDTKFSYTDLADKLSKHLSPVRSIFSSRQAFYSSQQMENETVADYSARIRSQATTCDFGMVLDVVLRDIFVIGLRHEKVKERLYEEDPTDPSFTLMKAIQVASSKEAAGKRSLSTDFQRLEIKSERSDLAFIRSRGRKPFRVTHPTNSDSYSVRRNKCSHCGWKHDSRTCRFKTASCDKCKIVGHLASICPSRKKNKSTKSRHNYVDTDKSDSEEICLSETFFSIQDERDADPGLPITIPIRIAGSQISFELDTGSKYNVISEKFFDENFRRFPVSPNDVHLKDYVGHSIQPVGKVILPVEHPTYTGDMVFYIIKKGGPPLIGRNGFYLLKNTNNSSNLFQNSEIRFPSADPDIKKILMEFPKVFSTDTGIFSKHQVRLNLVNNAEPRFLRARTLPIALQHRVEAELVRLMAADIIEPVDHSPWATPIVPILKPDGTVRICGDYRLTLNPVLEATGNSLPKIDHLCANFANARIFSKIDLRDAYQQMELDNQSRVCTTINTHLGLFRYKRLCFGLSCAPSIFQRAMDNLLRGIDGVGCLLDDIHITGRDVGEHNRRLRQVLKILDDANLRAKGEKCVFGKSSMRYLGHIIDATGIRPTDQHVTAIRDAPRPSDSTSLKSFLGMITFFIKFVPNAARILQPLYALLKKDTKWIWTTKCQQAFSRIKKILTSVPVLAHYDPKMPLKLSVDASAKAVGAVLMHKYSDGDRPIAYASQLLSDTQQKYASIEREAYAIIFGVTKFRDFLFGQKFDLITDHRPLLYIFGSKKGLPVYAANRVQRWAYMMSNFDYNIRCVRSKDNCADYLSRIDWPRTTQADTADEINYFNFINENCPFRVNWKTIRRTTRTDPVLSVVYSRILTGQKMPNDEKFLPFTRRQEQLTVEKDCLMWGYRVIVPEKLRKAVLRELHSSHLGSSKMKSLARSYFWWPSLDLDIEREANECQTCCQYRNVPSKSIIHPWPVPSRVWTRVHVDYLGPIKNIGYGFVIMDATSRWIENFFVPSATAENAIEKLEETFARFGLPRAVTTDGARCFTGEEFTSFLDRLGIIHLYGAPFHPQTNGAAESAVKIIKRCIQKNASNSSRTLKRVVQQYLLHHRNTVHAATGETPASMMLKQRPKILFDSMIPSTDDITFGRQIQVVQGGGKRNIHLNTGQEVWARDFRDSKTKWTPGRVVSKLGNQTYVIKTREEDRLWKRHINQLWPSTPNKSTTTNLPSEPDVLQPESENAKDDSIPQMDIQPENGPDPTTDDPAEPAPEAKEPSTLANDQPPNQTKCGRKVRKPLRYSPDLTK</sequence>
<feature type="region of interest" description="Disordered" evidence="3">
    <location>
        <begin position="1275"/>
        <end position="1364"/>
    </location>
</feature>
<dbReference type="CDD" id="cd01647">
    <property type="entry name" value="RT_LTR"/>
    <property type="match status" value="1"/>
</dbReference>
<dbReference type="Gene3D" id="3.30.70.270">
    <property type="match status" value="2"/>
</dbReference>
<dbReference type="EMBL" id="AP028909">
    <property type="protein sequence ID" value="BES88093.1"/>
    <property type="molecule type" value="Genomic_DNA"/>
</dbReference>
<dbReference type="InterPro" id="IPR043128">
    <property type="entry name" value="Rev_trsase/Diguanyl_cyclase"/>
</dbReference>
<dbReference type="PANTHER" id="PTHR37984">
    <property type="entry name" value="PROTEIN CBG26694"/>
    <property type="match status" value="1"/>
</dbReference>
<evidence type="ECO:0000313" key="5">
    <source>
        <dbReference type="EMBL" id="BES88093.1"/>
    </source>
</evidence>
<dbReference type="Gene3D" id="1.10.340.70">
    <property type="match status" value="1"/>
</dbReference>
<dbReference type="Gene3D" id="3.10.10.10">
    <property type="entry name" value="HIV Type 1 Reverse Transcriptase, subunit A, domain 1"/>
    <property type="match status" value="1"/>
</dbReference>
<dbReference type="InterPro" id="IPR036397">
    <property type="entry name" value="RNaseH_sf"/>
</dbReference>
<keyword evidence="6" id="KW-1185">Reference proteome</keyword>
<dbReference type="Gene3D" id="3.30.420.10">
    <property type="entry name" value="Ribonuclease H-like superfamily/Ribonuclease H"/>
    <property type="match status" value="1"/>
</dbReference>
<dbReference type="InterPro" id="IPR001584">
    <property type="entry name" value="Integrase_cat-core"/>
</dbReference>